<reference evidence="2 3" key="1">
    <citation type="journal article" date="2012" name="Science">
        <title>The Paleozoic origin of enzymatic lignin decomposition reconstructed from 31 fungal genomes.</title>
        <authorList>
            <person name="Floudas D."/>
            <person name="Binder M."/>
            <person name="Riley R."/>
            <person name="Barry K."/>
            <person name="Blanchette R.A."/>
            <person name="Henrissat B."/>
            <person name="Martinez A.T."/>
            <person name="Otillar R."/>
            <person name="Spatafora J.W."/>
            <person name="Yadav J.S."/>
            <person name="Aerts A."/>
            <person name="Benoit I."/>
            <person name="Boyd A."/>
            <person name="Carlson A."/>
            <person name="Copeland A."/>
            <person name="Coutinho P.M."/>
            <person name="de Vries R.P."/>
            <person name="Ferreira P."/>
            <person name="Findley K."/>
            <person name="Foster B."/>
            <person name="Gaskell J."/>
            <person name="Glotzer D."/>
            <person name="Gorecki P."/>
            <person name="Heitman J."/>
            <person name="Hesse C."/>
            <person name="Hori C."/>
            <person name="Igarashi K."/>
            <person name="Jurgens J.A."/>
            <person name="Kallen N."/>
            <person name="Kersten P."/>
            <person name="Kohler A."/>
            <person name="Kuees U."/>
            <person name="Kumar T.K.A."/>
            <person name="Kuo A."/>
            <person name="LaButti K."/>
            <person name="Larrondo L.F."/>
            <person name="Lindquist E."/>
            <person name="Ling A."/>
            <person name="Lombard V."/>
            <person name="Lucas S."/>
            <person name="Lundell T."/>
            <person name="Martin R."/>
            <person name="McLaughlin D.J."/>
            <person name="Morgenstern I."/>
            <person name="Morin E."/>
            <person name="Murat C."/>
            <person name="Nagy L.G."/>
            <person name="Nolan M."/>
            <person name="Ohm R.A."/>
            <person name="Patyshakuliyeva A."/>
            <person name="Rokas A."/>
            <person name="Ruiz-Duenas F.J."/>
            <person name="Sabat G."/>
            <person name="Salamov A."/>
            <person name="Samejima M."/>
            <person name="Schmutz J."/>
            <person name="Slot J.C."/>
            <person name="St John F."/>
            <person name="Stenlid J."/>
            <person name="Sun H."/>
            <person name="Sun S."/>
            <person name="Syed K."/>
            <person name="Tsang A."/>
            <person name="Wiebenga A."/>
            <person name="Young D."/>
            <person name="Pisabarro A."/>
            <person name="Eastwood D.C."/>
            <person name="Martin F."/>
            <person name="Cullen D."/>
            <person name="Grigoriev I.V."/>
            <person name="Hibbett D.S."/>
        </authorList>
    </citation>
    <scope>NUCLEOTIDE SEQUENCE [LARGE SCALE GENOMIC DNA]</scope>
    <source>
        <strain evidence="2 3">MD-104</strain>
    </source>
</reference>
<dbReference type="AlphaFoldDB" id="A0A2H3JT23"/>
<accession>A0A2H3JT23</accession>
<feature type="region of interest" description="Disordered" evidence="1">
    <location>
        <begin position="320"/>
        <end position="345"/>
    </location>
</feature>
<protein>
    <submittedName>
        <fullName evidence="2">Uncharacterized protein</fullName>
    </submittedName>
</protein>
<evidence type="ECO:0000313" key="3">
    <source>
        <dbReference type="Proteomes" id="UP000218811"/>
    </source>
</evidence>
<proteinExistence type="predicted"/>
<feature type="region of interest" description="Disordered" evidence="1">
    <location>
        <begin position="1"/>
        <end position="52"/>
    </location>
</feature>
<evidence type="ECO:0000313" key="2">
    <source>
        <dbReference type="EMBL" id="PCH39854.1"/>
    </source>
</evidence>
<name>A0A2H3JT23_WOLCO</name>
<sequence>MAWKVRPSMLFSPPPLRLDKRKRMPSIVASDDEDTHVPGDGSQATYRRRMHPAPLEMLKLKRRLKEAGKRKLEGMVPKFLRRSPRSVPKPRLPKSNDVKAQRKLFVPYSIRWRPMPIAKKSSKPMSEAGGSEAVQDKKRVRKFVLRKARHLRRFSGASNIPVVKSEMAEASTPTLPNAAQGPCDQDVLYESSAGDDKTIVCSEDRSEGSVSETLSVNVSIVSFDEADSNLKHSAADSDNDTLVDDTSVISISEDLFERNDSGAMVAEEVKKALGIEVVVRDAERGVPAQAEQVENEVVAAMGEGDAHNEEGVVAEADSLTAGATELESNADVEEGDIAEEPSAVGEVHHTVNDALVSCDSLSLSLAEGPSGGPSDIADSSEQHEATSSQLPETQLEAGPAQDDSEDNALLVGEDDDDMHAEIDSARMEELSFDSLPVPANPATAPEAAQ</sequence>
<feature type="compositionally biased region" description="Acidic residues" evidence="1">
    <location>
        <begin position="328"/>
        <end position="339"/>
    </location>
</feature>
<gene>
    <name evidence="2" type="ORF">WOLCODRAFT_136528</name>
</gene>
<feature type="non-terminal residue" evidence="2">
    <location>
        <position position="449"/>
    </location>
</feature>
<dbReference type="EMBL" id="KB468053">
    <property type="protein sequence ID" value="PCH39854.1"/>
    <property type="molecule type" value="Genomic_DNA"/>
</dbReference>
<evidence type="ECO:0000256" key="1">
    <source>
        <dbReference type="SAM" id="MobiDB-lite"/>
    </source>
</evidence>
<organism evidence="2 3">
    <name type="scientific">Wolfiporia cocos (strain MD-104)</name>
    <name type="common">Brown rot fungus</name>
    <dbReference type="NCBI Taxonomy" id="742152"/>
    <lineage>
        <taxon>Eukaryota</taxon>
        <taxon>Fungi</taxon>
        <taxon>Dikarya</taxon>
        <taxon>Basidiomycota</taxon>
        <taxon>Agaricomycotina</taxon>
        <taxon>Agaricomycetes</taxon>
        <taxon>Polyporales</taxon>
        <taxon>Phaeolaceae</taxon>
        <taxon>Wolfiporia</taxon>
    </lineage>
</organism>
<keyword evidence="3" id="KW-1185">Reference proteome</keyword>
<feature type="region of interest" description="Disordered" evidence="1">
    <location>
        <begin position="430"/>
        <end position="449"/>
    </location>
</feature>
<feature type="region of interest" description="Disordered" evidence="1">
    <location>
        <begin position="364"/>
        <end position="418"/>
    </location>
</feature>
<feature type="compositionally biased region" description="Acidic residues" evidence="1">
    <location>
        <begin position="402"/>
        <end position="418"/>
    </location>
</feature>
<dbReference type="Proteomes" id="UP000218811">
    <property type="component" value="Unassembled WGS sequence"/>
</dbReference>